<dbReference type="Proteomes" id="UP000593575">
    <property type="component" value="Unassembled WGS sequence"/>
</dbReference>
<sequence length="27" mass="3391">MVSQISICGKLYLQFNCVSRIWYYRRY</sequence>
<evidence type="ECO:0000313" key="1">
    <source>
        <dbReference type="EMBL" id="MBA0823024.1"/>
    </source>
</evidence>
<dbReference type="AlphaFoldDB" id="A0A7J9IN37"/>
<proteinExistence type="predicted"/>
<protein>
    <submittedName>
        <fullName evidence="1">Uncharacterized protein</fullName>
    </submittedName>
</protein>
<reference evidence="1 2" key="1">
    <citation type="journal article" date="2019" name="Genome Biol. Evol.">
        <title>Insights into the evolution of the New World diploid cottons (Gossypium, subgenus Houzingenia) based on genome sequencing.</title>
        <authorList>
            <person name="Grover C.E."/>
            <person name="Arick M.A. 2nd"/>
            <person name="Thrash A."/>
            <person name="Conover J.L."/>
            <person name="Sanders W.S."/>
            <person name="Peterson D.G."/>
            <person name="Frelichowski J.E."/>
            <person name="Scheffler J.A."/>
            <person name="Scheffler B.E."/>
            <person name="Wendel J.F."/>
        </authorList>
    </citation>
    <scope>NUCLEOTIDE SEQUENCE [LARGE SCALE GENOMIC DNA]</scope>
    <source>
        <strain evidence="1">6</strain>
        <tissue evidence="1">Leaf</tissue>
    </source>
</reference>
<keyword evidence="2" id="KW-1185">Reference proteome</keyword>
<dbReference type="EMBL" id="JABFAE010000002">
    <property type="protein sequence ID" value="MBA0823024.1"/>
    <property type="molecule type" value="Genomic_DNA"/>
</dbReference>
<comment type="caution">
    <text evidence="1">The sequence shown here is derived from an EMBL/GenBank/DDBJ whole genome shotgun (WGS) entry which is preliminary data.</text>
</comment>
<evidence type="ECO:0000313" key="2">
    <source>
        <dbReference type="Proteomes" id="UP000593575"/>
    </source>
</evidence>
<gene>
    <name evidence="1" type="ORF">Goarm_019782</name>
</gene>
<name>A0A7J9IN37_9ROSI</name>
<accession>A0A7J9IN37</accession>
<organism evidence="1 2">
    <name type="scientific">Gossypium armourianum</name>
    <dbReference type="NCBI Taxonomy" id="34283"/>
    <lineage>
        <taxon>Eukaryota</taxon>
        <taxon>Viridiplantae</taxon>
        <taxon>Streptophyta</taxon>
        <taxon>Embryophyta</taxon>
        <taxon>Tracheophyta</taxon>
        <taxon>Spermatophyta</taxon>
        <taxon>Magnoliopsida</taxon>
        <taxon>eudicotyledons</taxon>
        <taxon>Gunneridae</taxon>
        <taxon>Pentapetalae</taxon>
        <taxon>rosids</taxon>
        <taxon>malvids</taxon>
        <taxon>Malvales</taxon>
        <taxon>Malvaceae</taxon>
        <taxon>Malvoideae</taxon>
        <taxon>Gossypium</taxon>
    </lineage>
</organism>